<evidence type="ECO:0000256" key="2">
    <source>
        <dbReference type="SAM" id="MobiDB-lite"/>
    </source>
</evidence>
<dbReference type="Pfam" id="PF02720">
    <property type="entry name" value="DUF222"/>
    <property type="match status" value="1"/>
</dbReference>
<evidence type="ECO:0000259" key="3">
    <source>
        <dbReference type="SMART" id="SM00507"/>
    </source>
</evidence>
<reference evidence="4 5" key="1">
    <citation type="submission" date="2018-06" db="EMBL/GenBank/DDBJ databases">
        <title>Freshwater and sediment microbial communities from various areas in North America, analyzing microbe dynamics in response to fracking.</title>
        <authorList>
            <person name="Lamendella R."/>
        </authorList>
    </citation>
    <scope>NUCLEOTIDE SEQUENCE [LARGE SCALE GENOMIC DNA]</scope>
    <source>
        <strain evidence="4 5">3b_TX</strain>
    </source>
</reference>
<dbReference type="GO" id="GO:0003676">
    <property type="term" value="F:nucleic acid binding"/>
    <property type="evidence" value="ECO:0007669"/>
    <property type="project" value="InterPro"/>
</dbReference>
<dbReference type="Proteomes" id="UP000253509">
    <property type="component" value="Unassembled WGS sequence"/>
</dbReference>
<feature type="compositionally biased region" description="Basic and acidic residues" evidence="2">
    <location>
        <begin position="75"/>
        <end position="99"/>
    </location>
</feature>
<dbReference type="GO" id="GO:0008270">
    <property type="term" value="F:zinc ion binding"/>
    <property type="evidence" value="ECO:0007669"/>
    <property type="project" value="InterPro"/>
</dbReference>
<feature type="region of interest" description="Disordered" evidence="2">
    <location>
        <begin position="1"/>
        <end position="192"/>
    </location>
</feature>
<dbReference type="InterPro" id="IPR003870">
    <property type="entry name" value="DUF222"/>
</dbReference>
<keyword evidence="5" id="KW-1185">Reference proteome</keyword>
<comment type="similarity">
    <text evidence="1">Belongs to the Rv1128c/1148c/1588c/1702c/1945/3466 family.</text>
</comment>
<feature type="region of interest" description="Disordered" evidence="2">
    <location>
        <begin position="429"/>
        <end position="484"/>
    </location>
</feature>
<dbReference type="CDD" id="cd00085">
    <property type="entry name" value="HNHc"/>
    <property type="match status" value="1"/>
</dbReference>
<gene>
    <name evidence="4" type="ORF">DFO65_104217</name>
</gene>
<proteinExistence type="inferred from homology"/>
<feature type="domain" description="HNH nuclease" evidence="3">
    <location>
        <begin position="626"/>
        <end position="678"/>
    </location>
</feature>
<dbReference type="InterPro" id="IPR002711">
    <property type="entry name" value="HNH"/>
</dbReference>
<organism evidence="4 5">
    <name type="scientific">Brevibacterium celere</name>
    <dbReference type="NCBI Taxonomy" id="225845"/>
    <lineage>
        <taxon>Bacteria</taxon>
        <taxon>Bacillati</taxon>
        <taxon>Actinomycetota</taxon>
        <taxon>Actinomycetes</taxon>
        <taxon>Micrococcales</taxon>
        <taxon>Brevibacteriaceae</taxon>
        <taxon>Brevibacterium</taxon>
    </lineage>
</organism>
<comment type="caution">
    <text evidence="4">The sequence shown here is derived from an EMBL/GenBank/DDBJ whole genome shotgun (WGS) entry which is preliminary data.</text>
</comment>
<keyword evidence="4" id="KW-0378">Hydrolase</keyword>
<sequence length="726" mass="77140">MTLTPDRKHSRRSRRATSCSAAETVGVGPVGARPAPSGPVSPRRQDNGEADTTDKRWGGRTLWEAVADDPAAQAEARRISAERDAEIRARQQVSDRARAEAAAQASADFSPWSTRDASSRVTSETEAQKPRDTAAARVARETTPAAADETTASVAGATTATGETTASVAGRTTAAGETTAPDGDAEASSRPLLSDEAWNDLSRSAPEITDSIAALQKLAGALYSFDRPLGPDEAVTMLDGIETIDRLVESLSVIVLSVLERSGTPRDYGAKSTQALVADRLQVSGREASRRVKLAESLGKRVDISGQSREPMFPVVSEALLGGQLSAIQAGVIAQCLRKLPRWATDEQRAEAERLLVAHAPTVRVQDIRVLFDEILAWIDPDGQVPDDTPNPDEYFVNLRAREDGSWMLKGHIDPVTGGIMHGLLTSRITSDPAEGTNGGETEDTKPAGGTSPAGDSSPAGGTAPSEGPAAAGETSSRERTDARDEVVAAFDSVLSGDRHDALDPTIGDEAERGVPGYGVREDGTRIGMTLQQPSIRTRIYSRFATLVSRIEMNRIGTGAPYALVVTAKASDLASGSGQAVTGADTRFPITTAAREGLNGTVFFHLMSEKARTVEVCTEKRFANAKQLAILAARDQGCTFPGCDTPPGWCVAHHVVEWAQGGNTDINNLTLACGAHHRLLDKSDWETVMLRDGRPAWRPPASIDPARKPILHARFVARGIADTLFD</sequence>
<dbReference type="SMART" id="SM00507">
    <property type="entry name" value="HNHc"/>
    <property type="match status" value="1"/>
</dbReference>
<dbReference type="GO" id="GO:0004519">
    <property type="term" value="F:endonuclease activity"/>
    <property type="evidence" value="ECO:0007669"/>
    <property type="project" value="UniProtKB-KW"/>
</dbReference>
<feature type="compositionally biased region" description="Low complexity" evidence="2">
    <location>
        <begin position="141"/>
        <end position="180"/>
    </location>
</feature>
<feature type="compositionally biased region" description="Polar residues" evidence="2">
    <location>
        <begin position="111"/>
        <end position="125"/>
    </location>
</feature>
<feature type="compositionally biased region" description="Low complexity" evidence="2">
    <location>
        <begin position="64"/>
        <end position="74"/>
    </location>
</feature>
<dbReference type="EMBL" id="QNSB01000004">
    <property type="protein sequence ID" value="RBP72260.1"/>
    <property type="molecule type" value="Genomic_DNA"/>
</dbReference>
<dbReference type="Pfam" id="PF01844">
    <property type="entry name" value="HNH"/>
    <property type="match status" value="1"/>
</dbReference>
<evidence type="ECO:0000256" key="1">
    <source>
        <dbReference type="ARBA" id="ARBA00023450"/>
    </source>
</evidence>
<evidence type="ECO:0000313" key="4">
    <source>
        <dbReference type="EMBL" id="RBP72260.1"/>
    </source>
</evidence>
<dbReference type="AlphaFoldDB" id="A0A366IJF3"/>
<feature type="compositionally biased region" description="Basic and acidic residues" evidence="2">
    <location>
        <begin position="126"/>
        <end position="140"/>
    </location>
</feature>
<accession>A0A366IJF3</accession>
<keyword evidence="4" id="KW-0255">Endonuclease</keyword>
<keyword evidence="4" id="KW-0540">Nuclease</keyword>
<evidence type="ECO:0000313" key="5">
    <source>
        <dbReference type="Proteomes" id="UP000253509"/>
    </source>
</evidence>
<dbReference type="InterPro" id="IPR003615">
    <property type="entry name" value="HNH_nuc"/>
</dbReference>
<feature type="compositionally biased region" description="Basic and acidic residues" evidence="2">
    <location>
        <begin position="43"/>
        <end position="57"/>
    </location>
</feature>
<feature type="region of interest" description="Disordered" evidence="2">
    <location>
        <begin position="498"/>
        <end position="521"/>
    </location>
</feature>
<name>A0A366IJF3_9MICO</name>
<protein>
    <submittedName>
        <fullName evidence="4">HNH endonuclease</fullName>
    </submittedName>
</protein>
<dbReference type="Gene3D" id="1.10.30.50">
    <property type="match status" value="1"/>
</dbReference>